<dbReference type="SMART" id="SM00320">
    <property type="entry name" value="WD40"/>
    <property type="match status" value="11"/>
</dbReference>
<evidence type="ECO:0000256" key="6">
    <source>
        <dbReference type="ARBA" id="ARBA00043913"/>
    </source>
</evidence>
<dbReference type="InterPro" id="IPR019775">
    <property type="entry name" value="WD40_repeat_CS"/>
</dbReference>
<organism evidence="10 11">
    <name type="scientific">Trichoderma lentiforme</name>
    <dbReference type="NCBI Taxonomy" id="1567552"/>
    <lineage>
        <taxon>Eukaryota</taxon>
        <taxon>Fungi</taxon>
        <taxon>Dikarya</taxon>
        <taxon>Ascomycota</taxon>
        <taxon>Pezizomycotina</taxon>
        <taxon>Sordariomycetes</taxon>
        <taxon>Hypocreomycetidae</taxon>
        <taxon>Hypocreales</taxon>
        <taxon>Hypocreaceae</taxon>
        <taxon>Trichoderma</taxon>
    </lineage>
</organism>
<evidence type="ECO:0000313" key="10">
    <source>
        <dbReference type="EMBL" id="KAF3076958.1"/>
    </source>
</evidence>
<dbReference type="Pfam" id="PF17100">
    <property type="entry name" value="NACHT_N"/>
    <property type="match status" value="1"/>
</dbReference>
<dbReference type="PROSITE" id="PS50294">
    <property type="entry name" value="WD_REPEATS_REGION"/>
    <property type="match status" value="4"/>
</dbReference>
<keyword evidence="11" id="KW-1185">Reference proteome</keyword>
<sequence>MSEKHRPKISRFKRLFRRDASPLPPSSGPRVGQEIPDARAAELEPSIQAIIAEGQSLGQGDTHGSKPLTSSTTRAEPTEQQCTSPSKSQDLWNAAYESLAEDKDTAKLVRSYLTVLTTVLKTTLPGDEVLTHVSDRTKRQDFMRKLVEEGQARLSVSTTSNVLNGVGAVAEFIDSVKGLVDAAVGNIPQAALPWAGILTNPAKATKSNLDGMAHVISRMEWYCSLTDCLMEKDDVDESGLILSRLEKEIISLYKALLQYQMNSICSYYRHQGLQFLRGLANLDSWENDYKSIRDAEDALRHDLDQYIKVQGKTMLEGLLGRAKGMVELLGDLRQTLQDIVIHQKSNLDERNKQCLRDLFVVDPQDDMKKIEKNKDTLLSEANNWIFQMEEYQAFTNWNDTGSLLPSCRLLWIKGHAGTGKTMLLMGIIRELLSHSAAFAPKVSHFFCQGTVKALNTGTATLRCLIWMLLIQQPHLISHLKSKYDNAGASLFEGDCVFISLNDAFENMLKDPKLSPVYLVVDALDECEQDLGDLKRLIFTSLTISHKVKWLVSSRPTVDLRVPETEGSLVELDSQKLQKPVNAFINHKISLLKGRPGYTDEILEQARKEVSQRAENTFLWVALVFKELDKEDGNHIVMDGMYALDIIKEIPSGLSKLYDFMMGKIEKGLRQDREYCRNVLVAALLAFRPLTLSEVGVLAQLPNRTPATIVRKCGSFLTVQNETVYLIHQSAKDYLQENYKSKLWKSKDQPAEMSQGHEDIAMYSIRAMSSGLRQNMYNLDYGFKPDDMRPPQPDPLAPIQYSCVFWADHLAAAIGESFDHERVLADDGEVLKFMREKFLHWLEGLSIVGNLLEGVDAIKKLLSIAQKSNPSYQLTRFLEDAERFIQSHGSIIERAPLQAYGSALVFSPTTSEVKDAQWKHRLPFIKMLAGVKIQWDSHRQTLDAGDEVNVVAFSPNSRMLASALGHIVQFWDASTGSHQRTLEGHHGKVRSITFSSDGKILASSSDDNTIRLWEVSTGSHKRTLVGHIGKVESIAFSPDDTILASSSIDNTIRLWDIALGSCRQTIEEHDDWTRYRSVAFSPDGRILASVSGPGILRLGDVALGKYQQKVYEEHAVRCVAFSPRGNILAVLREVSPIQLWDTTSWRTMKTLDINDAHSSSLAFSPNGKMLAFMGSPLSILLWDMATESIWDTLVGHRNEITSLAFSPDGMTLASASRDRTIKLWDISSGNRHSTVEEHNLWHSGESICMAFSPDGETMVSASRKGFQVWDTATWGCEPTISQKHEGHEYKPIIVFSPDGKTLALALDDGIGLWDTATWTCRLMQKEARPFDQYESTAAAVAFSPDSKTLATASRDETILCWLWDATTGSTLWTLDRDWETRIVIRSVAFSPDGKTLAFALDDCIDLWDAATGIHQQGLSLEDHCTDFKLLYFPLLAFSPNGKTLASASSWSRNDIWLWHKEGSGRWSNPEKLTNGHAFCLGFSPDGAHLLVNYRPVQLLYTLASLDERFDEDPAESFLYFEQEWIMLNGKEILWLPADYRPYPSESVIVHGNNIAWINQAGSQIFFQVSFAEGMPRQTE</sequence>
<proteinExistence type="inferred from homology"/>
<dbReference type="SUPFAM" id="SSF52540">
    <property type="entry name" value="P-loop containing nucleoside triphosphate hydrolases"/>
    <property type="match status" value="1"/>
</dbReference>
<evidence type="ECO:0000256" key="5">
    <source>
        <dbReference type="ARBA" id="ARBA00039789"/>
    </source>
</evidence>
<evidence type="ECO:0000259" key="9">
    <source>
        <dbReference type="PROSITE" id="PS50837"/>
    </source>
</evidence>
<feature type="compositionally biased region" description="Polar residues" evidence="8">
    <location>
        <begin position="67"/>
        <end position="88"/>
    </location>
</feature>
<feature type="repeat" description="WD" evidence="7">
    <location>
        <begin position="1329"/>
        <end position="1360"/>
    </location>
</feature>
<dbReference type="EMBL" id="QLNT01000001">
    <property type="protein sequence ID" value="KAF3076958.1"/>
    <property type="molecule type" value="Genomic_DNA"/>
</dbReference>
<dbReference type="Gene3D" id="3.40.50.300">
    <property type="entry name" value="P-loop containing nucleotide triphosphate hydrolases"/>
    <property type="match status" value="1"/>
</dbReference>
<dbReference type="SUPFAM" id="SSF50978">
    <property type="entry name" value="WD40 repeat-like"/>
    <property type="match status" value="2"/>
</dbReference>
<dbReference type="Pfam" id="PF00400">
    <property type="entry name" value="WD40"/>
    <property type="match status" value="7"/>
</dbReference>
<evidence type="ECO:0000256" key="8">
    <source>
        <dbReference type="SAM" id="MobiDB-lite"/>
    </source>
</evidence>
<dbReference type="PANTHER" id="PTHR22847:SF637">
    <property type="entry name" value="WD REPEAT DOMAIN 5B"/>
    <property type="match status" value="1"/>
</dbReference>
<feature type="repeat" description="WD" evidence="7">
    <location>
        <begin position="981"/>
        <end position="1022"/>
    </location>
</feature>
<dbReference type="InterPro" id="IPR011659">
    <property type="entry name" value="WD40"/>
</dbReference>
<dbReference type="PRINTS" id="PR00320">
    <property type="entry name" value="GPROTEINBRPT"/>
</dbReference>
<dbReference type="PROSITE" id="PS50082">
    <property type="entry name" value="WD_REPEATS_2"/>
    <property type="match status" value="4"/>
</dbReference>
<comment type="function">
    <text evidence="6">Involved in mitochondrial fission. Acts as an adapter protein required to form mitochondrial fission complexes. Formation of these complexes is required to promote constriction and fission of the mitochondrial compartment at a late step in mitochondrial division.</text>
</comment>
<keyword evidence="1 7" id="KW-0853">WD repeat</keyword>
<comment type="caution">
    <text evidence="10">The sequence shown here is derived from an EMBL/GenBank/DDBJ whole genome shotgun (WGS) entry which is preliminary data.</text>
</comment>
<dbReference type="Gene3D" id="2.130.10.10">
    <property type="entry name" value="YVTN repeat-like/Quinoprotein amine dehydrogenase"/>
    <property type="match status" value="4"/>
</dbReference>
<dbReference type="Pfam" id="PF07676">
    <property type="entry name" value="PD40"/>
    <property type="match status" value="1"/>
</dbReference>
<evidence type="ECO:0000256" key="7">
    <source>
        <dbReference type="PROSITE-ProRule" id="PRU00221"/>
    </source>
</evidence>
<dbReference type="Pfam" id="PF24883">
    <property type="entry name" value="NPHP3_N"/>
    <property type="match status" value="1"/>
</dbReference>
<feature type="compositionally biased region" description="Basic residues" evidence="8">
    <location>
        <begin position="1"/>
        <end position="16"/>
    </location>
</feature>
<accession>A0A9P4XRS6</accession>
<dbReference type="InterPro" id="IPR031359">
    <property type="entry name" value="NACHT_N"/>
</dbReference>
<dbReference type="InterPro" id="IPR020472">
    <property type="entry name" value="WD40_PAC1"/>
</dbReference>
<dbReference type="InterPro" id="IPR007111">
    <property type="entry name" value="NACHT_NTPase"/>
</dbReference>
<feature type="region of interest" description="Disordered" evidence="8">
    <location>
        <begin position="1"/>
        <end position="88"/>
    </location>
</feature>
<feature type="domain" description="NACHT" evidence="9">
    <location>
        <begin position="408"/>
        <end position="555"/>
    </location>
</feature>
<gene>
    <name evidence="10" type="ORF">CFAM422_000570</name>
</gene>
<feature type="repeat" description="WD" evidence="7">
    <location>
        <begin position="1192"/>
        <end position="1233"/>
    </location>
</feature>
<dbReference type="InterPro" id="IPR056884">
    <property type="entry name" value="NPHP3-like_N"/>
</dbReference>
<reference evidence="10 11" key="1">
    <citation type="submission" date="2018-06" db="EMBL/GenBank/DDBJ databases">
        <title>Genome analysis of cellulolytic fungus Trichoderma lentiforme CFAM-422.</title>
        <authorList>
            <person name="Steindorff A.S."/>
            <person name="Formighieri E.F."/>
            <person name="Midorikawa G.E.O."/>
            <person name="Tamietti M.S."/>
            <person name="Ramos E.Z."/>
            <person name="Silva A.S."/>
            <person name="Bon E.P.S."/>
            <person name="Mendes T.D."/>
            <person name="Damaso M.C.T."/>
            <person name="Favaro L.C.L."/>
        </authorList>
    </citation>
    <scope>NUCLEOTIDE SEQUENCE [LARGE SCALE GENOMIC DNA]</scope>
    <source>
        <strain evidence="10 11">CFAM-422</strain>
    </source>
</reference>
<dbReference type="GO" id="GO:1990234">
    <property type="term" value="C:transferase complex"/>
    <property type="evidence" value="ECO:0007669"/>
    <property type="project" value="UniProtKB-ARBA"/>
</dbReference>
<name>A0A9P4XRS6_9HYPO</name>
<feature type="repeat" description="WD" evidence="7">
    <location>
        <begin position="1023"/>
        <end position="1064"/>
    </location>
</feature>
<dbReference type="InterPro" id="IPR027417">
    <property type="entry name" value="P-loop_NTPase"/>
</dbReference>
<evidence type="ECO:0000256" key="2">
    <source>
        <dbReference type="ARBA" id="ARBA00022737"/>
    </source>
</evidence>
<dbReference type="InterPro" id="IPR015943">
    <property type="entry name" value="WD40/YVTN_repeat-like_dom_sf"/>
</dbReference>
<evidence type="ECO:0000256" key="4">
    <source>
        <dbReference type="ARBA" id="ARBA00038415"/>
    </source>
</evidence>
<dbReference type="CDD" id="cd00200">
    <property type="entry name" value="WD40"/>
    <property type="match status" value="1"/>
</dbReference>
<keyword evidence="3" id="KW-0175">Coiled coil</keyword>
<dbReference type="InterPro" id="IPR036322">
    <property type="entry name" value="WD40_repeat_dom_sf"/>
</dbReference>
<evidence type="ECO:0000256" key="3">
    <source>
        <dbReference type="ARBA" id="ARBA00023054"/>
    </source>
</evidence>
<dbReference type="Proteomes" id="UP000801864">
    <property type="component" value="Unassembled WGS sequence"/>
</dbReference>
<dbReference type="PANTHER" id="PTHR22847">
    <property type="entry name" value="WD40 REPEAT PROTEIN"/>
    <property type="match status" value="1"/>
</dbReference>
<dbReference type="PROSITE" id="PS50837">
    <property type="entry name" value="NACHT"/>
    <property type="match status" value="1"/>
</dbReference>
<protein>
    <recommendedName>
        <fullName evidence="5">Mitochondrial division protein 1</fullName>
    </recommendedName>
</protein>
<evidence type="ECO:0000256" key="1">
    <source>
        <dbReference type="ARBA" id="ARBA00022574"/>
    </source>
</evidence>
<dbReference type="InterPro" id="IPR001680">
    <property type="entry name" value="WD40_rpt"/>
</dbReference>
<comment type="similarity">
    <text evidence="4">Belongs to the WD repeat MDV1/CAF4 family.</text>
</comment>
<evidence type="ECO:0000313" key="11">
    <source>
        <dbReference type="Proteomes" id="UP000801864"/>
    </source>
</evidence>
<keyword evidence="2" id="KW-0677">Repeat</keyword>
<dbReference type="PROSITE" id="PS00678">
    <property type="entry name" value="WD_REPEATS_1"/>
    <property type="match status" value="3"/>
</dbReference>